<dbReference type="Gene3D" id="3.60.40.10">
    <property type="entry name" value="PPM-type phosphatase domain"/>
    <property type="match status" value="1"/>
</dbReference>
<gene>
    <name evidence="2" type="ORF">CSSPJE1EN1_LOCUS4120</name>
</gene>
<dbReference type="PROSITE" id="PS51746">
    <property type="entry name" value="PPM_2"/>
    <property type="match status" value="1"/>
</dbReference>
<dbReference type="InterPro" id="IPR036457">
    <property type="entry name" value="PPM-type-like_dom_sf"/>
</dbReference>
<dbReference type="PANTHER" id="PTHR47992">
    <property type="entry name" value="PROTEIN PHOSPHATASE"/>
    <property type="match status" value="1"/>
</dbReference>
<dbReference type="CDD" id="cd00143">
    <property type="entry name" value="PP2Cc"/>
    <property type="match status" value="1"/>
</dbReference>
<keyword evidence="3" id="KW-1185">Reference proteome</keyword>
<organism evidence="2 3">
    <name type="scientific">Sphagnum jensenii</name>
    <dbReference type="NCBI Taxonomy" id="128206"/>
    <lineage>
        <taxon>Eukaryota</taxon>
        <taxon>Viridiplantae</taxon>
        <taxon>Streptophyta</taxon>
        <taxon>Embryophyta</taxon>
        <taxon>Bryophyta</taxon>
        <taxon>Sphagnophytina</taxon>
        <taxon>Sphagnopsida</taxon>
        <taxon>Sphagnales</taxon>
        <taxon>Sphagnaceae</taxon>
        <taxon>Sphagnum</taxon>
    </lineage>
</organism>
<sequence>MGSCLSTTQQAVAAGNIRKRAKGRRQRQKELRREAMETLTLEAKNDALLASLPGRICSNGASNVACIYTQQGRKGTNQDAMVVWEDFASMEDTVYCGVYDGHGPYGHLVARRVRDSLPSKLLHYWQEELAAIKDNSKESESDDSAELCDTAEMDRGSNVSNHNDEVVRKPPMFQPWMEAHLTAYRVMDKELRSHPLIDCFCSGTTAVTVLKQGKHLVIGNVGDSRAIMGTRDENGVLKAIQLTVDLKPNLPQEADRIREYKGRVFALGDEPEVFRVWLPFDDSPGLAMARAFGDFCLKDYGVISVPEISYRQLTDRDLFIVLASDGIWDVLSNDEVVHIIASAPTHSTAAQALVESAVRVWRLKYPTSKVDDCAVVCLYLDDPALISRHLSRADISSVLSEDEGAAEGGEILNERKEMGGNETQKKNSLADWLDAEEDQEWSALEGVTRVNSLLNLPRFTAADKRAAGTPKGPVTMKIE</sequence>
<dbReference type="InterPro" id="IPR001932">
    <property type="entry name" value="PPM-type_phosphatase-like_dom"/>
</dbReference>
<dbReference type="Proteomes" id="UP001497444">
    <property type="component" value="Chromosome 11"/>
</dbReference>
<evidence type="ECO:0000313" key="3">
    <source>
        <dbReference type="Proteomes" id="UP001497444"/>
    </source>
</evidence>
<reference evidence="2" key="1">
    <citation type="submission" date="2024-02" db="EMBL/GenBank/DDBJ databases">
        <authorList>
            <consortium name="ELIXIR-Norway"/>
            <consortium name="Elixir Norway"/>
        </authorList>
    </citation>
    <scope>NUCLEOTIDE SEQUENCE</scope>
</reference>
<dbReference type="SMART" id="SM00332">
    <property type="entry name" value="PP2Cc"/>
    <property type="match status" value="1"/>
</dbReference>
<evidence type="ECO:0000259" key="1">
    <source>
        <dbReference type="PROSITE" id="PS51746"/>
    </source>
</evidence>
<name>A0ABP0VZ91_9BRYO</name>
<dbReference type="EMBL" id="OZ020106">
    <property type="protein sequence ID" value="CAK9258642.1"/>
    <property type="molecule type" value="Genomic_DNA"/>
</dbReference>
<proteinExistence type="predicted"/>
<protein>
    <recommendedName>
        <fullName evidence="1">PPM-type phosphatase domain-containing protein</fullName>
    </recommendedName>
</protein>
<feature type="domain" description="PPM-type phosphatase" evidence="1">
    <location>
        <begin position="64"/>
        <end position="380"/>
    </location>
</feature>
<dbReference type="InterPro" id="IPR015655">
    <property type="entry name" value="PP2C"/>
</dbReference>
<dbReference type="SUPFAM" id="SSF81606">
    <property type="entry name" value="PP2C-like"/>
    <property type="match status" value="1"/>
</dbReference>
<dbReference type="Pfam" id="PF00481">
    <property type="entry name" value="PP2C"/>
    <property type="match status" value="1"/>
</dbReference>
<evidence type="ECO:0000313" key="2">
    <source>
        <dbReference type="EMBL" id="CAK9258642.1"/>
    </source>
</evidence>
<accession>A0ABP0VZ91</accession>